<proteinExistence type="predicted"/>
<evidence type="ECO:0000313" key="1">
    <source>
        <dbReference type="EMBL" id="USI72967.1"/>
    </source>
</evidence>
<protein>
    <recommendedName>
        <fullName evidence="3">Cytochrome c domain-containing protein</fullName>
    </recommendedName>
</protein>
<dbReference type="EMBL" id="CP084930">
    <property type="protein sequence ID" value="USI72967.1"/>
    <property type="molecule type" value="Genomic_DNA"/>
</dbReference>
<sequence length="171" mass="18332">MVQSTLYVLDQTGASWKNLGSRDAPPKSRPGDHAERKLYDSYSAQIASSSVSAFIQNGAPCESCHDAFLKYSVQKTFIFAIGKMGSGKLQGGTGYPILPQTNVIPTFINRDGEEQVSTAARYVLKLPAFLDPTALPALIYYIKGQCFIGGAPEGLQSLDPALLDLLLNAAS</sequence>
<gene>
    <name evidence="1" type="ORF">LHA26_00355</name>
</gene>
<dbReference type="Proteomes" id="UP001056937">
    <property type="component" value="Chromosome 1"/>
</dbReference>
<name>A0ABY4X7R5_9SPHN</name>
<accession>A0ABY4X7R5</accession>
<evidence type="ECO:0008006" key="3">
    <source>
        <dbReference type="Google" id="ProtNLM"/>
    </source>
</evidence>
<organism evidence="1 2">
    <name type="scientific">Sphingomonas morindae</name>
    <dbReference type="NCBI Taxonomy" id="1541170"/>
    <lineage>
        <taxon>Bacteria</taxon>
        <taxon>Pseudomonadati</taxon>
        <taxon>Pseudomonadota</taxon>
        <taxon>Alphaproteobacteria</taxon>
        <taxon>Sphingomonadales</taxon>
        <taxon>Sphingomonadaceae</taxon>
        <taxon>Sphingomonas</taxon>
    </lineage>
</organism>
<evidence type="ECO:0000313" key="2">
    <source>
        <dbReference type="Proteomes" id="UP001056937"/>
    </source>
</evidence>
<keyword evidence="2" id="KW-1185">Reference proteome</keyword>
<dbReference type="RefSeq" id="WP_252166778.1">
    <property type="nucleotide sequence ID" value="NZ_CP084930.1"/>
</dbReference>
<reference evidence="1" key="1">
    <citation type="journal article" date="2022" name="Toxins">
        <title>Genomic Analysis of Sphingopyxis sp. USTB-05 for Biodegrading Cyanobacterial Hepatotoxins.</title>
        <authorList>
            <person name="Liu C."/>
            <person name="Xu Q."/>
            <person name="Zhao Z."/>
            <person name="Zhang H."/>
            <person name="Liu X."/>
            <person name="Yin C."/>
            <person name="Liu Y."/>
            <person name="Yan H."/>
        </authorList>
    </citation>
    <scope>NUCLEOTIDE SEQUENCE</scope>
    <source>
        <strain evidence="1">NBD5</strain>
    </source>
</reference>